<dbReference type="PANTHER" id="PTHR35849:SF2">
    <property type="entry name" value="BLR2341 PROTEIN"/>
    <property type="match status" value="1"/>
</dbReference>
<dbReference type="Gene3D" id="3.30.750.24">
    <property type="entry name" value="STAS domain"/>
    <property type="match status" value="1"/>
</dbReference>
<keyword evidence="3" id="KW-1185">Reference proteome</keyword>
<gene>
    <name evidence="2" type="ORF">HNQ01_004298</name>
</gene>
<feature type="domain" description="STAS" evidence="1">
    <location>
        <begin position="18"/>
        <end position="100"/>
    </location>
</feature>
<dbReference type="InterPro" id="IPR058548">
    <property type="entry name" value="MlaB-like_STAS"/>
</dbReference>
<sequence>MSDIPCADAPAETPVDALALDGELTIVQAAAVRERLLEWLPQTDGRLDLSGVHACDSAGIQLLLALSRSLRESGRTLQILQPSTAVVESLQRYGLDALRA</sequence>
<dbReference type="InterPro" id="IPR052746">
    <property type="entry name" value="MlaB_ABC_Transporter"/>
</dbReference>
<dbReference type="EMBL" id="JABSNM010000032">
    <property type="protein sequence ID" value="NRT58529.1"/>
    <property type="molecule type" value="Genomic_DNA"/>
</dbReference>
<evidence type="ECO:0000313" key="3">
    <source>
        <dbReference type="Proteomes" id="UP001516061"/>
    </source>
</evidence>
<proteinExistence type="predicted"/>
<name>A0ABX2G8X0_9BURK</name>
<dbReference type="InterPro" id="IPR036513">
    <property type="entry name" value="STAS_dom_sf"/>
</dbReference>
<dbReference type="InterPro" id="IPR002645">
    <property type="entry name" value="STAS_dom"/>
</dbReference>
<comment type="caution">
    <text evidence="2">The sequence shown here is derived from an EMBL/GenBank/DDBJ whole genome shotgun (WGS) entry which is preliminary data.</text>
</comment>
<evidence type="ECO:0000259" key="1">
    <source>
        <dbReference type="PROSITE" id="PS50801"/>
    </source>
</evidence>
<accession>A0ABX2G8X0</accession>
<dbReference type="Proteomes" id="UP001516061">
    <property type="component" value="Unassembled WGS sequence"/>
</dbReference>
<evidence type="ECO:0000313" key="2">
    <source>
        <dbReference type="EMBL" id="NRT58529.1"/>
    </source>
</evidence>
<dbReference type="PANTHER" id="PTHR35849">
    <property type="entry name" value="BLR2341 PROTEIN"/>
    <property type="match status" value="1"/>
</dbReference>
<dbReference type="SUPFAM" id="SSF52091">
    <property type="entry name" value="SpoIIaa-like"/>
    <property type="match status" value="1"/>
</dbReference>
<dbReference type="PROSITE" id="PS50801">
    <property type="entry name" value="STAS"/>
    <property type="match status" value="1"/>
</dbReference>
<reference evidence="2 3" key="1">
    <citation type="submission" date="2020-05" db="EMBL/GenBank/DDBJ databases">
        <title>Genomic Encyclopedia of Type Strains, Phase IV (KMG-V): Genome sequencing to study the core and pangenomes of soil and plant-associated prokaryotes.</title>
        <authorList>
            <person name="Whitman W."/>
        </authorList>
    </citation>
    <scope>NUCLEOTIDE SEQUENCE [LARGE SCALE GENOMIC DNA]</scope>
    <source>
        <strain evidence="2 3">C29</strain>
    </source>
</reference>
<protein>
    <submittedName>
        <fullName evidence="2">Phospholipid transport system transporter-binding protein</fullName>
    </submittedName>
</protein>
<dbReference type="CDD" id="cd07043">
    <property type="entry name" value="STAS_anti-anti-sigma_factors"/>
    <property type="match status" value="1"/>
</dbReference>
<dbReference type="Pfam" id="PF13466">
    <property type="entry name" value="STAS_2"/>
    <property type="match status" value="1"/>
</dbReference>
<organism evidence="2 3">
    <name type="scientific">Sphaerotilus uruguayifluvii</name>
    <dbReference type="NCBI Taxonomy" id="2735897"/>
    <lineage>
        <taxon>Bacteria</taxon>
        <taxon>Pseudomonadati</taxon>
        <taxon>Pseudomonadota</taxon>
        <taxon>Betaproteobacteria</taxon>
        <taxon>Burkholderiales</taxon>
        <taxon>Sphaerotilaceae</taxon>
        <taxon>Sphaerotilus</taxon>
    </lineage>
</organism>
<dbReference type="RefSeq" id="WP_173807543.1">
    <property type="nucleotide sequence ID" value="NZ_JABSNM010000032.1"/>
</dbReference>